<protein>
    <submittedName>
        <fullName evidence="1">Uncharacterized protein</fullName>
    </submittedName>
</protein>
<sequence>MNTTGPAPNVAARGAAAATTKNTIPAVPMEPVFNWVVFDDAVWGWLVGDDVFMDTSGGGKMLAGGRSTVVFHASGASGT</sequence>
<dbReference type="Proteomes" id="UP000642509">
    <property type="component" value="Unassembled WGS sequence"/>
</dbReference>
<dbReference type="EMBL" id="BMLQ01000012">
    <property type="protein sequence ID" value="GGO49516.1"/>
    <property type="molecule type" value="Genomic_DNA"/>
</dbReference>
<reference evidence="2" key="1">
    <citation type="journal article" date="2019" name="Int. J. Syst. Evol. Microbiol.">
        <title>The Global Catalogue of Microorganisms (GCM) 10K type strain sequencing project: providing services to taxonomists for standard genome sequencing and annotation.</title>
        <authorList>
            <consortium name="The Broad Institute Genomics Platform"/>
            <consortium name="The Broad Institute Genome Sequencing Center for Infectious Disease"/>
            <person name="Wu L."/>
            <person name="Ma J."/>
        </authorList>
    </citation>
    <scope>NUCLEOTIDE SEQUENCE [LARGE SCALE GENOMIC DNA]</scope>
    <source>
        <strain evidence="2">CGMCC 1.7064</strain>
    </source>
</reference>
<gene>
    <name evidence="1" type="ORF">GCM10010977_31580</name>
</gene>
<name>A0ABQ2MC24_9MICC</name>
<comment type="caution">
    <text evidence="1">The sequence shown here is derived from an EMBL/GenBank/DDBJ whole genome shotgun (WGS) entry which is preliminary data.</text>
</comment>
<keyword evidence="2" id="KW-1185">Reference proteome</keyword>
<accession>A0ABQ2MC24</accession>
<proteinExistence type="predicted"/>
<evidence type="ECO:0000313" key="2">
    <source>
        <dbReference type="Proteomes" id="UP000642509"/>
    </source>
</evidence>
<evidence type="ECO:0000313" key="1">
    <source>
        <dbReference type="EMBL" id="GGO49516.1"/>
    </source>
</evidence>
<organism evidence="1 2">
    <name type="scientific">Citricoccus zhacaiensis</name>
    <dbReference type="NCBI Taxonomy" id="489142"/>
    <lineage>
        <taxon>Bacteria</taxon>
        <taxon>Bacillati</taxon>
        <taxon>Actinomycetota</taxon>
        <taxon>Actinomycetes</taxon>
        <taxon>Micrococcales</taxon>
        <taxon>Micrococcaceae</taxon>
        <taxon>Citricoccus</taxon>
    </lineage>
</organism>